<evidence type="ECO:0000256" key="4">
    <source>
        <dbReference type="ARBA" id="ARBA00022962"/>
    </source>
</evidence>
<dbReference type="Proteomes" id="UP000011612">
    <property type="component" value="Unassembled WGS sequence"/>
</dbReference>
<dbReference type="PRINTS" id="PR00097">
    <property type="entry name" value="ANTSNTHASEII"/>
</dbReference>
<comment type="caution">
    <text evidence="6">The sequence shown here is derived from an EMBL/GenBank/DDBJ whole genome shotgun (WGS) entry which is preliminary data.</text>
</comment>
<dbReference type="InterPro" id="IPR029062">
    <property type="entry name" value="Class_I_gatase-like"/>
</dbReference>
<evidence type="ECO:0000256" key="5">
    <source>
        <dbReference type="ARBA" id="ARBA00047683"/>
    </source>
</evidence>
<dbReference type="PANTHER" id="PTHR43418:SF4">
    <property type="entry name" value="MULTIFUNCTIONAL TRYPTOPHAN BIOSYNTHESIS PROTEIN"/>
    <property type="match status" value="1"/>
</dbReference>
<dbReference type="RefSeq" id="WP_008327152.1">
    <property type="nucleotide sequence ID" value="NZ_AOLK01000024.1"/>
</dbReference>
<dbReference type="InterPro" id="IPR050472">
    <property type="entry name" value="Anth_synth/Amidotransfase"/>
</dbReference>
<dbReference type="GO" id="GO:0004049">
    <property type="term" value="F:anthranilate synthase activity"/>
    <property type="evidence" value="ECO:0007669"/>
    <property type="project" value="UniProtKB-EC"/>
</dbReference>
<dbReference type="PANTHER" id="PTHR43418">
    <property type="entry name" value="MULTIFUNCTIONAL TRYPTOPHAN BIOSYNTHESIS PROTEIN-RELATED"/>
    <property type="match status" value="1"/>
</dbReference>
<evidence type="ECO:0000256" key="3">
    <source>
        <dbReference type="ARBA" id="ARBA00022822"/>
    </source>
</evidence>
<keyword evidence="7" id="KW-1185">Reference proteome</keyword>
<dbReference type="OrthoDB" id="3321at2157"/>
<dbReference type="EC" id="4.1.3.27" evidence="2"/>
<protein>
    <recommendedName>
        <fullName evidence="2">anthranilate synthase</fullName>
        <ecNumber evidence="2">4.1.3.27</ecNumber>
    </recommendedName>
</protein>
<dbReference type="Pfam" id="PF07722">
    <property type="entry name" value="Peptidase_C26"/>
    <property type="match status" value="1"/>
</dbReference>
<organism evidence="6 7">
    <name type="scientific">Haloferax elongans ATCC BAA-1513</name>
    <dbReference type="NCBI Taxonomy" id="1230453"/>
    <lineage>
        <taxon>Archaea</taxon>
        <taxon>Methanobacteriati</taxon>
        <taxon>Methanobacteriota</taxon>
        <taxon>Stenosarchaea group</taxon>
        <taxon>Halobacteria</taxon>
        <taxon>Halobacteriales</taxon>
        <taxon>Haloferacaceae</taxon>
        <taxon>Haloferax</taxon>
    </lineage>
</organism>
<comment type="pathway">
    <text evidence="1">Amino-acid biosynthesis; L-tryptophan biosynthesis; L-tryptophan from chorismate: step 1/5.</text>
</comment>
<proteinExistence type="predicted"/>
<keyword evidence="3" id="KW-0028">Amino-acid biosynthesis</keyword>
<keyword evidence="4" id="KW-0315">Glutamine amidotransferase</keyword>
<keyword evidence="3" id="KW-0057">Aromatic amino acid biosynthesis</keyword>
<dbReference type="EMBL" id="AOLK01000024">
    <property type="protein sequence ID" value="ELZ81075.1"/>
    <property type="molecule type" value="Genomic_DNA"/>
</dbReference>
<sequence>MDGFGRCSNVTDVAVTMRSIREPATNELRDSLSRDWTEYLDKLGFDVIPILNGLSDPVALFEHVSPDALLLTNGEDVGSHPPRDQTEQALLNAAIEASIPILGVCRGHQFINTYYGGDLTNLNEHMNDPTTHVATNHDVQIQDSPIELPDTLSVNSYHEMAVSTSDTASVLKPFATSDSGSIVEGLYHPKQPILSMQWHPERDLPDREAVDDLVAGFLQGEHPW</sequence>
<dbReference type="Gene3D" id="3.40.50.880">
    <property type="match status" value="1"/>
</dbReference>
<evidence type="ECO:0000256" key="1">
    <source>
        <dbReference type="ARBA" id="ARBA00004873"/>
    </source>
</evidence>
<reference evidence="6 7" key="1">
    <citation type="journal article" date="2014" name="PLoS Genet.">
        <title>Phylogenetically driven sequencing of extremely halophilic archaea reveals strategies for static and dynamic osmo-response.</title>
        <authorList>
            <person name="Becker E.A."/>
            <person name="Seitzer P.M."/>
            <person name="Tritt A."/>
            <person name="Larsen D."/>
            <person name="Krusor M."/>
            <person name="Yao A.I."/>
            <person name="Wu D."/>
            <person name="Madern D."/>
            <person name="Eisen J.A."/>
            <person name="Darling A.E."/>
            <person name="Facciotti M.T."/>
        </authorList>
    </citation>
    <scope>NUCLEOTIDE SEQUENCE [LARGE SCALE GENOMIC DNA]</scope>
    <source>
        <strain evidence="6 7">ATCC BAA-1513</strain>
    </source>
</reference>
<dbReference type="AlphaFoldDB" id="M0H9D8"/>
<comment type="catalytic activity">
    <reaction evidence="5">
        <text>chorismate + L-glutamine = anthranilate + pyruvate + L-glutamate + H(+)</text>
        <dbReference type="Rhea" id="RHEA:21732"/>
        <dbReference type="ChEBI" id="CHEBI:15361"/>
        <dbReference type="ChEBI" id="CHEBI:15378"/>
        <dbReference type="ChEBI" id="CHEBI:16567"/>
        <dbReference type="ChEBI" id="CHEBI:29748"/>
        <dbReference type="ChEBI" id="CHEBI:29985"/>
        <dbReference type="ChEBI" id="CHEBI:58359"/>
        <dbReference type="EC" id="4.1.3.27"/>
    </reaction>
</comment>
<dbReference type="GO" id="GO:0000162">
    <property type="term" value="P:L-tryptophan biosynthetic process"/>
    <property type="evidence" value="ECO:0007669"/>
    <property type="project" value="UniProtKB-KW"/>
</dbReference>
<evidence type="ECO:0000313" key="7">
    <source>
        <dbReference type="Proteomes" id="UP000011612"/>
    </source>
</evidence>
<dbReference type="GO" id="GO:0016787">
    <property type="term" value="F:hydrolase activity"/>
    <property type="evidence" value="ECO:0007669"/>
    <property type="project" value="InterPro"/>
</dbReference>
<dbReference type="SUPFAM" id="SSF52317">
    <property type="entry name" value="Class I glutamine amidotransferase-like"/>
    <property type="match status" value="1"/>
</dbReference>
<accession>M0H9D8</accession>
<keyword evidence="3" id="KW-0822">Tryptophan biosynthesis</keyword>
<dbReference type="GO" id="GO:0005829">
    <property type="term" value="C:cytosol"/>
    <property type="evidence" value="ECO:0007669"/>
    <property type="project" value="TreeGrafter"/>
</dbReference>
<dbReference type="PROSITE" id="PS51273">
    <property type="entry name" value="GATASE_TYPE_1"/>
    <property type="match status" value="1"/>
</dbReference>
<evidence type="ECO:0000256" key="2">
    <source>
        <dbReference type="ARBA" id="ARBA00012266"/>
    </source>
</evidence>
<gene>
    <name evidence="6" type="ORF">C453_19100</name>
</gene>
<name>M0H9D8_HALEO</name>
<evidence type="ECO:0000313" key="6">
    <source>
        <dbReference type="EMBL" id="ELZ81075.1"/>
    </source>
</evidence>
<dbReference type="STRING" id="1230453.C453_19100"/>
<dbReference type="InterPro" id="IPR011697">
    <property type="entry name" value="Peptidase_C26"/>
</dbReference>